<accession>A0A7S0ICP7</accession>
<proteinExistence type="predicted"/>
<dbReference type="EMBL" id="HBEQ01006441">
    <property type="protein sequence ID" value="CAD8517672.1"/>
    <property type="molecule type" value="Transcribed_RNA"/>
</dbReference>
<reference evidence="2" key="1">
    <citation type="submission" date="2021-01" db="EMBL/GenBank/DDBJ databases">
        <authorList>
            <person name="Corre E."/>
            <person name="Pelletier E."/>
            <person name="Niang G."/>
            <person name="Scheremetjew M."/>
            <person name="Finn R."/>
            <person name="Kale V."/>
            <person name="Holt S."/>
            <person name="Cochrane G."/>
            <person name="Meng A."/>
            <person name="Brown T."/>
            <person name="Cohen L."/>
        </authorList>
    </citation>
    <scope>NUCLEOTIDE SEQUENCE</scope>
    <source>
        <strain evidence="2">CCMP1723</strain>
    </source>
</reference>
<dbReference type="AlphaFoldDB" id="A0A7S0ICP7"/>
<organism evidence="2">
    <name type="scientific">Micromonas pusilla</name>
    <name type="common">Picoplanktonic green alga</name>
    <name type="synonym">Chromulina pusilla</name>
    <dbReference type="NCBI Taxonomy" id="38833"/>
    <lineage>
        <taxon>Eukaryota</taxon>
        <taxon>Viridiplantae</taxon>
        <taxon>Chlorophyta</taxon>
        <taxon>Mamiellophyceae</taxon>
        <taxon>Mamiellales</taxon>
        <taxon>Mamiellaceae</taxon>
        <taxon>Micromonas</taxon>
    </lineage>
</organism>
<feature type="compositionally biased region" description="Acidic residues" evidence="1">
    <location>
        <begin position="91"/>
        <end position="107"/>
    </location>
</feature>
<name>A0A7S0ICP7_MICPS</name>
<protein>
    <submittedName>
        <fullName evidence="2">Uncharacterized protein</fullName>
    </submittedName>
</protein>
<feature type="region of interest" description="Disordered" evidence="1">
    <location>
        <begin position="29"/>
        <end position="156"/>
    </location>
</feature>
<feature type="compositionally biased region" description="Acidic residues" evidence="1">
    <location>
        <begin position="73"/>
        <end position="83"/>
    </location>
</feature>
<sequence>MDVDMNDAHAEAADVIALDDASMAVEADDDATPGSLFHGAQIVATDEDDHERPASPADAPAAPAEDPIAMDGSDGDDALDDVAPDSPQSDENLDDIDGDTASEDSEDDRAASGEGASGPTEGDAEDAEEDEEDEDDEGAAAAADGQPSVDVDDALAELTLAQRQELVELAKCVTREHSRPPD</sequence>
<feature type="compositionally biased region" description="Low complexity" evidence="1">
    <location>
        <begin position="54"/>
        <end position="72"/>
    </location>
</feature>
<evidence type="ECO:0000313" key="2">
    <source>
        <dbReference type="EMBL" id="CAD8517672.1"/>
    </source>
</evidence>
<gene>
    <name evidence="2" type="ORF">MCOM1403_LOCUS5098</name>
</gene>
<evidence type="ECO:0000256" key="1">
    <source>
        <dbReference type="SAM" id="MobiDB-lite"/>
    </source>
</evidence>
<feature type="compositionally biased region" description="Acidic residues" evidence="1">
    <location>
        <begin position="122"/>
        <end position="138"/>
    </location>
</feature>